<dbReference type="Gene3D" id="3.30.40.10">
    <property type="entry name" value="Zinc/RING finger domain, C3HC4 (zinc finger)"/>
    <property type="match status" value="1"/>
</dbReference>
<keyword evidence="8" id="KW-0863">Zinc-finger</keyword>
<feature type="compositionally biased region" description="Low complexity" evidence="13">
    <location>
        <begin position="896"/>
        <end position="908"/>
    </location>
</feature>
<feature type="region of interest" description="Disordered" evidence="13">
    <location>
        <begin position="1028"/>
        <end position="1049"/>
    </location>
</feature>
<keyword evidence="11 14" id="KW-1133">Transmembrane helix</keyword>
<feature type="transmembrane region" description="Helical" evidence="14">
    <location>
        <begin position="1093"/>
        <end position="1113"/>
    </location>
</feature>
<evidence type="ECO:0000256" key="5">
    <source>
        <dbReference type="ARBA" id="ARBA00022679"/>
    </source>
</evidence>
<feature type="transmembrane region" description="Helical" evidence="14">
    <location>
        <begin position="350"/>
        <end position="371"/>
    </location>
</feature>
<dbReference type="PANTHER" id="PTHR13145">
    <property type="entry name" value="SSM4 PROTEIN"/>
    <property type="match status" value="1"/>
</dbReference>
<feature type="transmembrane region" description="Helical" evidence="14">
    <location>
        <begin position="543"/>
        <end position="567"/>
    </location>
</feature>
<feature type="region of interest" description="Disordered" evidence="13">
    <location>
        <begin position="175"/>
        <end position="266"/>
    </location>
</feature>
<evidence type="ECO:0000256" key="11">
    <source>
        <dbReference type="ARBA" id="ARBA00022989"/>
    </source>
</evidence>
<feature type="transmembrane region" description="Helical" evidence="14">
    <location>
        <begin position="290"/>
        <end position="311"/>
    </location>
</feature>
<feature type="compositionally biased region" description="Pro residues" evidence="13">
    <location>
        <begin position="233"/>
        <end position="242"/>
    </location>
</feature>
<evidence type="ECO:0000256" key="4">
    <source>
        <dbReference type="ARBA" id="ARBA00012483"/>
    </source>
</evidence>
<feature type="transmembrane region" description="Helical" evidence="14">
    <location>
        <begin position="79"/>
        <end position="102"/>
    </location>
</feature>
<feature type="transmembrane region" description="Helical" evidence="14">
    <location>
        <begin position="973"/>
        <end position="992"/>
    </location>
</feature>
<feature type="domain" description="RING-CH-type" evidence="15">
    <location>
        <begin position="16"/>
        <end position="41"/>
    </location>
</feature>
<gene>
    <name evidence="16" type="ORF">TeGR_g1333</name>
</gene>
<evidence type="ECO:0000256" key="2">
    <source>
        <dbReference type="ARBA" id="ARBA00004141"/>
    </source>
</evidence>
<evidence type="ECO:0000256" key="1">
    <source>
        <dbReference type="ARBA" id="ARBA00000900"/>
    </source>
</evidence>
<evidence type="ECO:0000256" key="12">
    <source>
        <dbReference type="ARBA" id="ARBA00023136"/>
    </source>
</evidence>
<feature type="transmembrane region" description="Helical" evidence="14">
    <location>
        <begin position="438"/>
        <end position="466"/>
    </location>
</feature>
<evidence type="ECO:0000313" key="17">
    <source>
        <dbReference type="Proteomes" id="UP001165060"/>
    </source>
</evidence>
<evidence type="ECO:0000256" key="8">
    <source>
        <dbReference type="ARBA" id="ARBA00022771"/>
    </source>
</evidence>
<dbReference type="Proteomes" id="UP001165060">
    <property type="component" value="Unassembled WGS sequence"/>
</dbReference>
<reference evidence="16 17" key="1">
    <citation type="journal article" date="2023" name="Commun. Biol.">
        <title>Genome analysis of Parmales, the sister group of diatoms, reveals the evolutionary specialization of diatoms from phago-mixotrophs to photoautotrophs.</title>
        <authorList>
            <person name="Ban H."/>
            <person name="Sato S."/>
            <person name="Yoshikawa S."/>
            <person name="Yamada K."/>
            <person name="Nakamura Y."/>
            <person name="Ichinomiya M."/>
            <person name="Sato N."/>
            <person name="Blanc-Mathieu R."/>
            <person name="Endo H."/>
            <person name="Kuwata A."/>
            <person name="Ogata H."/>
        </authorList>
    </citation>
    <scope>NUCLEOTIDE SEQUENCE [LARGE SCALE GENOMIC DNA]</scope>
</reference>
<accession>A0ABQ6MLR4</accession>
<comment type="pathway">
    <text evidence="3">Protein modification; protein ubiquitination.</text>
</comment>
<feature type="compositionally biased region" description="Low complexity" evidence="13">
    <location>
        <begin position="188"/>
        <end position="198"/>
    </location>
</feature>
<feature type="transmembrane region" description="Helical" evidence="14">
    <location>
        <begin position="138"/>
        <end position="158"/>
    </location>
</feature>
<keyword evidence="7" id="KW-0479">Metal-binding</keyword>
<evidence type="ECO:0000259" key="15">
    <source>
        <dbReference type="Pfam" id="PF12906"/>
    </source>
</evidence>
<proteinExistence type="predicted"/>
<keyword evidence="9" id="KW-0833">Ubl conjugation pathway</keyword>
<dbReference type="EC" id="2.3.2.27" evidence="4"/>
<name>A0ABQ6MLR4_9STRA</name>
<comment type="catalytic activity">
    <reaction evidence="1">
        <text>S-ubiquitinyl-[E2 ubiquitin-conjugating enzyme]-L-cysteine + [acceptor protein]-L-lysine = [E2 ubiquitin-conjugating enzyme]-L-cysteine + N(6)-ubiquitinyl-[acceptor protein]-L-lysine.</text>
        <dbReference type="EC" id="2.3.2.27"/>
    </reaction>
</comment>
<feature type="transmembrane region" description="Helical" evidence="14">
    <location>
        <begin position="392"/>
        <end position="418"/>
    </location>
</feature>
<evidence type="ECO:0000256" key="3">
    <source>
        <dbReference type="ARBA" id="ARBA00004906"/>
    </source>
</evidence>
<dbReference type="PANTHER" id="PTHR13145:SF0">
    <property type="entry name" value="E3 UBIQUITIN-PROTEIN LIGASE MARCHF6"/>
    <property type="match status" value="1"/>
</dbReference>
<comment type="subcellular location">
    <subcellularLocation>
        <location evidence="2">Membrane</location>
        <topology evidence="2">Multi-pass membrane protein</topology>
    </subcellularLocation>
</comment>
<keyword evidence="6 14" id="KW-0812">Transmembrane</keyword>
<evidence type="ECO:0000313" key="16">
    <source>
        <dbReference type="EMBL" id="GMI28848.1"/>
    </source>
</evidence>
<keyword evidence="12 14" id="KW-0472">Membrane</keyword>
<dbReference type="InterPro" id="IPR011016">
    <property type="entry name" value="Znf_RING-CH"/>
</dbReference>
<evidence type="ECO:0000256" key="10">
    <source>
        <dbReference type="ARBA" id="ARBA00022833"/>
    </source>
</evidence>
<evidence type="ECO:0000256" key="13">
    <source>
        <dbReference type="SAM" id="MobiDB-lite"/>
    </source>
</evidence>
<protein>
    <recommendedName>
        <fullName evidence="4">RING-type E3 ubiquitin transferase</fullName>
        <ecNumber evidence="4">2.3.2.27</ecNumber>
    </recommendedName>
</protein>
<keyword evidence="17" id="KW-1185">Reference proteome</keyword>
<keyword evidence="10" id="KW-0862">Zinc</keyword>
<evidence type="ECO:0000256" key="6">
    <source>
        <dbReference type="ARBA" id="ARBA00022692"/>
    </source>
</evidence>
<evidence type="ECO:0000256" key="14">
    <source>
        <dbReference type="SAM" id="Phobius"/>
    </source>
</evidence>
<feature type="transmembrane region" description="Helical" evidence="14">
    <location>
        <begin position="847"/>
        <end position="866"/>
    </location>
</feature>
<sequence length="1187" mass="126991">MFLSLLLPSRDALSAGSISCIHQACLSSWLLHSRRSRCELCSVRFRFAPQYTPSAPPACSRGQVARVHLRLLAGRALPLVLRAGACAAVWLLLVPAGAAWIYRLWLGRGGGLGKRYDLLGEEGSWPEEEALRVLRGDVGAGLGILGAVVFSFLALMSFADFLRWNWDNVGLGEAGGARPAEAPPAAPAAPAAAADAGGNPNGGGDDSDDSDDEAPHQPALPPFNHAWVGAANPPAPNLPPNPRAAAAAAPEPDPPPPPPPADFDDDLDVHVAVDELLGFRGPAGSLARNALWLLAFTGAYLGTAWFVPVALGRGARGRLAPLAAGRLPPVLRAAGELLHDDANTVHPADVGHALLGFLLAGAANVLARDLLRLLNRGSRDPDSPLSVLCRALAASAAVVKVAALLALKMVILPLLLGTMLDFATLPLFEATPADRAKFLSEAFVCCFLLHWVSGISFMLLITVSVLQLREVLHPNLLASLIRPQEPQPDLIGNLLTDPGLTHAKRMLLSLLIYVVLLHVHVHLPAVLLAALSSSPKQTFSPRVHYFVPLLQVPIELFFFHLSMLAVLEKYKNKIGEAQHMWMKWSTDKLGLTAYFLPQKLRNVTVLSLSVVPLAEGEDPLSVFSFKRREGEVTLTDSEAALFVAASNAPERTGDVQAALGGVKVNNAVPSEGLKKADLEKVIRCILYSHNSARPISFGRVDDAQMKTRVSAGLDKFVKASTEGTRSYVVPAATKKITIKWEEVAATEVVERPPQGWDDLGAGGAVVQGRWAWGKERKNVVEESLAARVGFRSYPSPPALLLKLVGLATSSWLLILVVALTFIVTPLAIGRTVFAIMHVDTEFHHDPICFAVGGMVLYALLLAAGLIDAEGIQWRRERGGGVHIAPVELQQQPQRRGAAGAAAASSGVVERSRGGRRSRAPPSVTFGLKLFNSFAMWAIATPLSLGVLYEVSAVYSAEDWATKGVSGVNLFKDFFTGVVLQYAITAFLVNGGFRGIFASFAWFWAVLEDDDFVEEAEGGVAAQAARAEEAVAAGEPDDEPAPNPPRPHGDDDGAFLAKATEFYSAVCAALRGDWRACDPRVLLEFSKPAATMSAVMLAFPLVAAKISLTVLALLLGTADGTAPRAITELAIFRTLVCAAGLKYLGEWLRKPLQNLVQGMFSTARDELYRVGEELVNHPVHQEQEDKSD</sequence>
<feature type="transmembrane region" description="Helical" evidence="14">
    <location>
        <begin position="510"/>
        <end position="531"/>
    </location>
</feature>
<feature type="transmembrane region" description="Helical" evidence="14">
    <location>
        <begin position="799"/>
        <end position="827"/>
    </location>
</feature>
<dbReference type="InterPro" id="IPR013083">
    <property type="entry name" value="Znf_RING/FYVE/PHD"/>
</dbReference>
<keyword evidence="5" id="KW-0808">Transferase</keyword>
<dbReference type="EMBL" id="BRYB01000378">
    <property type="protein sequence ID" value="GMI28848.1"/>
    <property type="molecule type" value="Genomic_DNA"/>
</dbReference>
<evidence type="ECO:0000256" key="9">
    <source>
        <dbReference type="ARBA" id="ARBA00022786"/>
    </source>
</evidence>
<comment type="caution">
    <text evidence="16">The sequence shown here is derived from an EMBL/GenBank/DDBJ whole genome shotgun (WGS) entry which is preliminary data.</text>
</comment>
<evidence type="ECO:0000256" key="7">
    <source>
        <dbReference type="ARBA" id="ARBA00022723"/>
    </source>
</evidence>
<dbReference type="Pfam" id="PF12906">
    <property type="entry name" value="RINGv"/>
    <property type="match status" value="1"/>
</dbReference>
<feature type="compositionally biased region" description="Pro residues" evidence="13">
    <location>
        <begin position="251"/>
        <end position="261"/>
    </location>
</feature>
<feature type="region of interest" description="Disordered" evidence="13">
    <location>
        <begin position="891"/>
        <end position="919"/>
    </location>
</feature>
<organism evidence="16 17">
    <name type="scientific">Tetraparma gracilis</name>
    <dbReference type="NCBI Taxonomy" id="2962635"/>
    <lineage>
        <taxon>Eukaryota</taxon>
        <taxon>Sar</taxon>
        <taxon>Stramenopiles</taxon>
        <taxon>Ochrophyta</taxon>
        <taxon>Bolidophyceae</taxon>
        <taxon>Parmales</taxon>
        <taxon>Triparmaceae</taxon>
        <taxon>Tetraparma</taxon>
    </lineage>
</organism>